<gene>
    <name evidence="2" type="ORF">VO63_29765</name>
</gene>
<feature type="compositionally biased region" description="Low complexity" evidence="1">
    <location>
        <begin position="46"/>
        <end position="66"/>
    </location>
</feature>
<dbReference type="RefSeq" id="WP_046911165.1">
    <property type="nucleotide sequence ID" value="NZ_BAAAXG010000011.1"/>
</dbReference>
<organism evidence="2 3">
    <name type="scientific">Streptomyces showdoensis</name>
    <dbReference type="NCBI Taxonomy" id="68268"/>
    <lineage>
        <taxon>Bacteria</taxon>
        <taxon>Bacillati</taxon>
        <taxon>Actinomycetota</taxon>
        <taxon>Actinomycetes</taxon>
        <taxon>Kitasatosporales</taxon>
        <taxon>Streptomycetaceae</taxon>
        <taxon>Streptomyces</taxon>
    </lineage>
</organism>
<sequence length="72" mass="7863">MSGHFTDQDERAWQRRAEQQVAVPLDIGSWIQSLRRVVLHRAARAETASPSATATVTVPAAPVARPRSCEPA</sequence>
<feature type="region of interest" description="Disordered" evidence="1">
    <location>
        <begin position="46"/>
        <end position="72"/>
    </location>
</feature>
<protein>
    <submittedName>
        <fullName evidence="2">Uncharacterized protein</fullName>
    </submittedName>
</protein>
<comment type="caution">
    <text evidence="2">The sequence shown here is derived from an EMBL/GenBank/DDBJ whole genome shotgun (WGS) entry which is preliminary data.</text>
</comment>
<proteinExistence type="predicted"/>
<dbReference type="AlphaFoldDB" id="A0A2P2GFJ2"/>
<accession>A0A2P2GFJ2</accession>
<evidence type="ECO:0000313" key="2">
    <source>
        <dbReference type="EMBL" id="KKZ70278.1"/>
    </source>
</evidence>
<dbReference type="Proteomes" id="UP000265325">
    <property type="component" value="Unassembled WGS sequence"/>
</dbReference>
<dbReference type="OrthoDB" id="4335152at2"/>
<keyword evidence="3" id="KW-1185">Reference proteome</keyword>
<name>A0A2P2GFJ2_STREW</name>
<reference evidence="2 3" key="1">
    <citation type="submission" date="2015-05" db="EMBL/GenBank/DDBJ databases">
        <title>Draft Genome assembly of Streptomyces showdoensis.</title>
        <authorList>
            <person name="Thapa K.K."/>
            <person name="Metsa-Ketela M."/>
        </authorList>
    </citation>
    <scope>NUCLEOTIDE SEQUENCE [LARGE SCALE GENOMIC DNA]</scope>
    <source>
        <strain evidence="2 3">ATCC 15227</strain>
    </source>
</reference>
<evidence type="ECO:0000256" key="1">
    <source>
        <dbReference type="SAM" id="MobiDB-lite"/>
    </source>
</evidence>
<evidence type="ECO:0000313" key="3">
    <source>
        <dbReference type="Proteomes" id="UP000265325"/>
    </source>
</evidence>
<dbReference type="EMBL" id="LAQS01000063">
    <property type="protein sequence ID" value="KKZ70278.1"/>
    <property type="molecule type" value="Genomic_DNA"/>
</dbReference>